<comment type="caution">
    <text evidence="1">The sequence shown here is derived from an EMBL/GenBank/DDBJ whole genome shotgun (WGS) entry which is preliminary data.</text>
</comment>
<dbReference type="EMBL" id="CAJVQC010042069">
    <property type="protein sequence ID" value="CAG8774396.1"/>
    <property type="molecule type" value="Genomic_DNA"/>
</dbReference>
<sequence>QKEKQLFKFSIDYQEILSLSQISPSLHYLVTLENTYIQIQNPIIELINNSIITPVYQTELISIYKQIQLNSLEDLHFYIDSSIKNTQTPNLQSGIGWILENNTKIKFSANITNASNTTRAELAPIIFILLSLLQNLHIHIHCDNSFTIQILKNLYYYHLTQIKTENWDYLHIINNLLQKKNISLTIYKVKAHSKNILNRNTDILAKR</sequence>
<reference evidence="1" key="1">
    <citation type="submission" date="2021-06" db="EMBL/GenBank/DDBJ databases">
        <authorList>
            <person name="Kallberg Y."/>
            <person name="Tangrot J."/>
            <person name="Rosling A."/>
        </authorList>
    </citation>
    <scope>NUCLEOTIDE SEQUENCE</scope>
    <source>
        <strain evidence="1">MA461A</strain>
    </source>
</reference>
<evidence type="ECO:0000313" key="1">
    <source>
        <dbReference type="EMBL" id="CAG8774396.1"/>
    </source>
</evidence>
<feature type="non-terminal residue" evidence="1">
    <location>
        <position position="1"/>
    </location>
</feature>
<name>A0ACA9R320_9GLOM</name>
<accession>A0ACA9R320</accession>
<evidence type="ECO:0000313" key="2">
    <source>
        <dbReference type="Proteomes" id="UP000789920"/>
    </source>
</evidence>
<organism evidence="1 2">
    <name type="scientific">Racocetra persica</name>
    <dbReference type="NCBI Taxonomy" id="160502"/>
    <lineage>
        <taxon>Eukaryota</taxon>
        <taxon>Fungi</taxon>
        <taxon>Fungi incertae sedis</taxon>
        <taxon>Mucoromycota</taxon>
        <taxon>Glomeromycotina</taxon>
        <taxon>Glomeromycetes</taxon>
        <taxon>Diversisporales</taxon>
        <taxon>Gigasporaceae</taxon>
        <taxon>Racocetra</taxon>
    </lineage>
</organism>
<protein>
    <submittedName>
        <fullName evidence="1">9298_t:CDS:1</fullName>
    </submittedName>
</protein>
<proteinExistence type="predicted"/>
<feature type="non-terminal residue" evidence="1">
    <location>
        <position position="207"/>
    </location>
</feature>
<dbReference type="Proteomes" id="UP000789920">
    <property type="component" value="Unassembled WGS sequence"/>
</dbReference>
<gene>
    <name evidence="1" type="ORF">RPERSI_LOCUS16798</name>
</gene>
<keyword evidence="2" id="KW-1185">Reference proteome</keyword>